<dbReference type="HOGENOM" id="CLU_004317_0_1_10"/>
<dbReference type="Pfam" id="PF00593">
    <property type="entry name" value="TonB_dep_Rec_b-barrel"/>
    <property type="match status" value="1"/>
</dbReference>
<evidence type="ECO:0000256" key="8">
    <source>
        <dbReference type="PROSITE-ProRule" id="PRU01360"/>
    </source>
</evidence>
<dbReference type="NCBIfam" id="TIGR04057">
    <property type="entry name" value="SusC_RagA_signa"/>
    <property type="match status" value="1"/>
</dbReference>
<comment type="similarity">
    <text evidence="8 9">Belongs to the TonB-dependent receptor family.</text>
</comment>
<dbReference type="InterPro" id="IPR023996">
    <property type="entry name" value="TonB-dep_OMP_SusC/RagA"/>
</dbReference>
<keyword evidence="3 8" id="KW-1134">Transmembrane beta strand</keyword>
<evidence type="ECO:0000256" key="6">
    <source>
        <dbReference type="ARBA" id="ARBA00023136"/>
    </source>
</evidence>
<protein>
    <submittedName>
        <fullName evidence="12">TonB-dependent receptor</fullName>
    </submittedName>
</protein>
<feature type="domain" description="TonB-dependent receptor plug" evidence="11">
    <location>
        <begin position="42"/>
        <end position="150"/>
    </location>
</feature>
<dbReference type="Proteomes" id="UP000028933">
    <property type="component" value="Chromosome"/>
</dbReference>
<dbReference type="InterPro" id="IPR012910">
    <property type="entry name" value="Plug_dom"/>
</dbReference>
<dbReference type="NCBIfam" id="TIGR04056">
    <property type="entry name" value="OMP_RagA_SusC"/>
    <property type="match status" value="1"/>
</dbReference>
<keyword evidence="7 8" id="KW-0998">Cell outer membrane</keyword>
<dbReference type="InterPro" id="IPR000531">
    <property type="entry name" value="Beta-barrel_TonB"/>
</dbReference>
<keyword evidence="2 8" id="KW-0813">Transport</keyword>
<dbReference type="Gene3D" id="2.170.130.10">
    <property type="entry name" value="TonB-dependent receptor, plug domain"/>
    <property type="match status" value="1"/>
</dbReference>
<feature type="domain" description="TonB-dependent receptor-like beta-barrel" evidence="10">
    <location>
        <begin position="358"/>
        <end position="874"/>
    </location>
</feature>
<evidence type="ECO:0000256" key="4">
    <source>
        <dbReference type="ARBA" id="ARBA00022692"/>
    </source>
</evidence>
<evidence type="ECO:0000313" key="12">
    <source>
        <dbReference type="EMBL" id="AIL47562.1"/>
    </source>
</evidence>
<dbReference type="InterPro" id="IPR036942">
    <property type="entry name" value="Beta-barrel_TonB_sf"/>
</dbReference>
<dbReference type="eggNOG" id="COG4206">
    <property type="taxonomic scope" value="Bacteria"/>
</dbReference>
<keyword evidence="5 9" id="KW-0798">TonB box</keyword>
<evidence type="ECO:0000256" key="9">
    <source>
        <dbReference type="RuleBase" id="RU003357"/>
    </source>
</evidence>
<evidence type="ECO:0000256" key="7">
    <source>
        <dbReference type="ARBA" id="ARBA00023237"/>
    </source>
</evidence>
<dbReference type="InterPro" id="IPR023997">
    <property type="entry name" value="TonB-dep_OMP_SusC/RagA_CS"/>
</dbReference>
<reference evidence="12" key="1">
    <citation type="journal article" date="2013" name="Lancet">
        <title>First case of E anophelis outbreak in an intensive-care unit.</title>
        <authorList>
            <person name="Teo J."/>
            <person name="Tan S.Y."/>
            <person name="Tay M."/>
            <person name="Ding Y."/>
            <person name="Kjelleberg S."/>
            <person name="Givskov M."/>
            <person name="Lin R.T."/>
            <person name="Yang L."/>
        </authorList>
    </citation>
    <scope>NUCLEOTIDE SEQUENCE [LARGE SCALE GENOMIC DNA]</scope>
    <source>
        <strain evidence="12">NUHP1</strain>
    </source>
</reference>
<dbReference type="InterPro" id="IPR039426">
    <property type="entry name" value="TonB-dep_rcpt-like"/>
</dbReference>
<dbReference type="KEGG" id="eao:BD94_3787"/>
<sequence length="910" mass="100001">MLSAGVLFFIGHSAMAQKVKKDTAAAKSIDEVVITGYTTKKKENLTTSVTTVDAKQINDIPIASFDQILAGKAPGVSVGTGSGQPGTASSIVIRGVGSINGGTTPLYIVDGVPVNANVFASLNPNDFEDISILKDAAAKAVYGSQAGNGVILVKTKSGKRNGRFTVNYSGNIGASMLPEAKFNMMDTKTLLGIQKDLGFWNLNDPADSAEYNRLMGINTNWKDAFLKDGLTYQNDLSFTGGAQNTDYRFSLGYLNQEGVVKNTGLQRFTSNLSLNSGNGTNFRFGVNATFGYSKKNNINSEAGIALANPVAAAYLALPYQPLYKPDGSLDVGSGKLGANAYQLLTTQQRLMQEFKMVAGVYTDYDFTDNVTISWRGNVDHTGQFYKGYIDPTSFNGQSTNPGNSGSLSRQYNQFTGLNTNLLLKYSNSFGDHKVSGYIGGEYTGKFVDGFNVTGYGLNKFLGNVVNSVLINKDLLPSITGAERSLHILSYMASVDYSYKGKYLLSANIRRDGASFFSTSYKWGTFGGVSGAWYISKEDFLSGNSVLSDLKLRASWGKLGNTGDLFDVAAYNDKKYLNLGQYDGQYTFGPSGPLNTTYRWESESQYDIGFDFGFWKNRITGTVDYYDRLTSDLYINKSLSYSSGFSGLSSFNGGKMRNRGVEAAINVDVIRKSDLKLNVYANYAYNRNRIEDLGEVSEYVLGTSIVRVGLPFGSHYAVGWGGVDPATGAPIYLDKNNQRMTQFDGSQSQATYGSYMPPHTGGFGFNLNYKGFFVEPQFQFKTGFYRFNNMRYFNENVRNIGSYNQYDVVSTYWKTPGQVTDIQGYNYALQFTSKFIEDSSFLRLRNVRVGYTFPKQMLGDFGLSNATIYMNATNLFTWTKWTGLDPDDSNNLASYEYPSPRIVTIGVNLTF</sequence>
<comment type="subcellular location">
    <subcellularLocation>
        <location evidence="1 8">Cell outer membrane</location>
        <topology evidence="1 8">Multi-pass membrane protein</topology>
    </subcellularLocation>
</comment>
<keyword evidence="6 8" id="KW-0472">Membrane</keyword>
<reference evidence="12" key="2">
    <citation type="journal article" date="2015" name="Genome Biol. Evol.">
        <title>Complete Genome Sequence and Transcriptomic Analysis of the Novel Pathogen Elizabethkingia anophelis in Response to Oxidative Stress.</title>
        <authorList>
            <person name="Li Y."/>
            <person name="Liu Y."/>
            <person name="Chew S.C."/>
            <person name="Tay M."/>
            <person name="Salido M.M."/>
            <person name="Teo J."/>
            <person name="Lauro F.M."/>
            <person name="Givskov M."/>
            <person name="Yang L."/>
        </authorList>
    </citation>
    <scope>NUCLEOTIDE SEQUENCE</scope>
    <source>
        <strain evidence="12">NUHP1</strain>
    </source>
</reference>
<dbReference type="EMBL" id="CP007547">
    <property type="protein sequence ID" value="AIL47562.1"/>
    <property type="molecule type" value="Genomic_DNA"/>
</dbReference>
<proteinExistence type="inferred from homology"/>
<dbReference type="InterPro" id="IPR037066">
    <property type="entry name" value="Plug_dom_sf"/>
</dbReference>
<dbReference type="SUPFAM" id="SSF56935">
    <property type="entry name" value="Porins"/>
    <property type="match status" value="1"/>
</dbReference>
<evidence type="ECO:0000259" key="11">
    <source>
        <dbReference type="Pfam" id="PF07715"/>
    </source>
</evidence>
<name>A0A077EJB2_9FLAO</name>
<evidence type="ECO:0000313" key="13">
    <source>
        <dbReference type="Proteomes" id="UP000028933"/>
    </source>
</evidence>
<dbReference type="PROSITE" id="PS52016">
    <property type="entry name" value="TONB_DEPENDENT_REC_3"/>
    <property type="match status" value="1"/>
</dbReference>
<keyword evidence="4 8" id="KW-0812">Transmembrane</keyword>
<evidence type="ECO:0000256" key="1">
    <source>
        <dbReference type="ARBA" id="ARBA00004571"/>
    </source>
</evidence>
<dbReference type="Pfam" id="PF07715">
    <property type="entry name" value="Plug"/>
    <property type="match status" value="1"/>
</dbReference>
<evidence type="ECO:0000256" key="5">
    <source>
        <dbReference type="ARBA" id="ARBA00023077"/>
    </source>
</evidence>
<evidence type="ECO:0000256" key="2">
    <source>
        <dbReference type="ARBA" id="ARBA00022448"/>
    </source>
</evidence>
<organism evidence="12 13">
    <name type="scientific">Elizabethkingia anophelis NUHP1</name>
    <dbReference type="NCBI Taxonomy" id="1338011"/>
    <lineage>
        <taxon>Bacteria</taxon>
        <taxon>Pseudomonadati</taxon>
        <taxon>Bacteroidota</taxon>
        <taxon>Flavobacteriia</taxon>
        <taxon>Flavobacteriales</taxon>
        <taxon>Weeksellaceae</taxon>
        <taxon>Elizabethkingia</taxon>
    </lineage>
</organism>
<accession>A0A077EJB2</accession>
<dbReference type="AlphaFoldDB" id="A0A077EJB2"/>
<dbReference type="STRING" id="1338011.BD94_3787"/>
<dbReference type="GO" id="GO:0009279">
    <property type="term" value="C:cell outer membrane"/>
    <property type="evidence" value="ECO:0007669"/>
    <property type="project" value="UniProtKB-SubCell"/>
</dbReference>
<evidence type="ECO:0000259" key="10">
    <source>
        <dbReference type="Pfam" id="PF00593"/>
    </source>
</evidence>
<dbReference type="Gene3D" id="2.40.170.20">
    <property type="entry name" value="TonB-dependent receptor, beta-barrel domain"/>
    <property type="match status" value="1"/>
</dbReference>
<evidence type="ECO:0000256" key="3">
    <source>
        <dbReference type="ARBA" id="ARBA00022452"/>
    </source>
</evidence>
<keyword evidence="12" id="KW-0675">Receptor</keyword>
<gene>
    <name evidence="12" type="ORF">BD94_3787</name>
</gene>